<feature type="domain" description="AB hydrolase-1" evidence="1">
    <location>
        <begin position="30"/>
        <end position="241"/>
    </location>
</feature>
<protein>
    <submittedName>
        <fullName evidence="2">Pimeloyl-ACP methyl ester carboxylesterase</fullName>
    </submittedName>
</protein>
<dbReference type="STRING" id="1335309.GA0116948_11154"/>
<dbReference type="SUPFAM" id="SSF53474">
    <property type="entry name" value="alpha/beta-Hydrolases"/>
    <property type="match status" value="1"/>
</dbReference>
<dbReference type="Gene3D" id="3.40.50.1820">
    <property type="entry name" value="alpha/beta hydrolase"/>
    <property type="match status" value="1"/>
</dbReference>
<dbReference type="Pfam" id="PF12697">
    <property type="entry name" value="Abhydrolase_6"/>
    <property type="match status" value="1"/>
</dbReference>
<dbReference type="AlphaFoldDB" id="A0A1C4F2J8"/>
<dbReference type="PANTHER" id="PTHR43433">
    <property type="entry name" value="HYDROLASE, ALPHA/BETA FOLD FAMILY PROTEIN"/>
    <property type="match status" value="1"/>
</dbReference>
<dbReference type="InterPro" id="IPR050471">
    <property type="entry name" value="AB_hydrolase"/>
</dbReference>
<sequence length="251" mass="27512">MPKADQSGLAPVNDIQLYYAIFNKNGKDPVLLLHGGLSSSDIWGFEVPKLLKTHCVIIVDSRGHGRSTMSDQPMSYSLMSADILGLMDFLHLKTASIVGWSDGGIIGLDLAIHHPDRIYKLFTFGANYDTTGYKPVPSDTSTATLFRSRVAANYRRLSPTPDSLVKLKKALGSLYSREPMFTAAELKTIKAPTVIAYGAYEQFITPEHFKALAALIPNARLVMLPNVSHAGPLQDPDRFHEAVVSLLNAQK</sequence>
<dbReference type="Proteomes" id="UP000242818">
    <property type="component" value="Unassembled WGS sequence"/>
</dbReference>
<dbReference type="PANTHER" id="PTHR43433:SF5">
    <property type="entry name" value="AB HYDROLASE-1 DOMAIN-CONTAINING PROTEIN"/>
    <property type="match status" value="1"/>
</dbReference>
<accession>A0A1C4F2J8</accession>
<evidence type="ECO:0000313" key="2">
    <source>
        <dbReference type="EMBL" id="SCC50012.1"/>
    </source>
</evidence>
<dbReference type="InterPro" id="IPR029058">
    <property type="entry name" value="AB_hydrolase_fold"/>
</dbReference>
<name>A0A1C4F2J8_9BACT</name>
<reference evidence="2 3" key="1">
    <citation type="submission" date="2016-08" db="EMBL/GenBank/DDBJ databases">
        <authorList>
            <person name="Seilhamer J.J."/>
        </authorList>
    </citation>
    <scope>NUCLEOTIDE SEQUENCE [LARGE SCALE GENOMIC DNA]</scope>
    <source>
        <strain evidence="2 3">A37T2</strain>
    </source>
</reference>
<dbReference type="PRINTS" id="PR00111">
    <property type="entry name" value="ABHYDROLASE"/>
</dbReference>
<proteinExistence type="predicted"/>
<evidence type="ECO:0000313" key="3">
    <source>
        <dbReference type="Proteomes" id="UP000242818"/>
    </source>
</evidence>
<evidence type="ECO:0000259" key="1">
    <source>
        <dbReference type="Pfam" id="PF12697"/>
    </source>
</evidence>
<gene>
    <name evidence="2" type="ORF">GA0116948_11154</name>
</gene>
<organism evidence="2 3">
    <name type="scientific">Chitinophaga costaii</name>
    <dbReference type="NCBI Taxonomy" id="1335309"/>
    <lineage>
        <taxon>Bacteria</taxon>
        <taxon>Pseudomonadati</taxon>
        <taxon>Bacteroidota</taxon>
        <taxon>Chitinophagia</taxon>
        <taxon>Chitinophagales</taxon>
        <taxon>Chitinophagaceae</taxon>
        <taxon>Chitinophaga</taxon>
    </lineage>
</organism>
<dbReference type="InterPro" id="IPR000073">
    <property type="entry name" value="AB_hydrolase_1"/>
</dbReference>
<keyword evidence="3" id="KW-1185">Reference proteome</keyword>
<dbReference type="EMBL" id="FMAR01000011">
    <property type="protein sequence ID" value="SCC50012.1"/>
    <property type="molecule type" value="Genomic_DNA"/>
</dbReference>